<proteinExistence type="predicted"/>
<keyword evidence="1" id="KW-0472">Membrane</keyword>
<keyword evidence="1" id="KW-1133">Transmembrane helix</keyword>
<feature type="transmembrane region" description="Helical" evidence="1">
    <location>
        <begin position="6"/>
        <end position="25"/>
    </location>
</feature>
<evidence type="ECO:0000313" key="2">
    <source>
        <dbReference type="EMBL" id="GGV29562.1"/>
    </source>
</evidence>
<dbReference type="EMBL" id="BMTD01000036">
    <property type="protein sequence ID" value="GGV29562.1"/>
    <property type="molecule type" value="Genomic_DNA"/>
</dbReference>
<evidence type="ECO:0000313" key="3">
    <source>
        <dbReference type="Proteomes" id="UP000618795"/>
    </source>
</evidence>
<reference evidence="2" key="2">
    <citation type="submission" date="2020-09" db="EMBL/GenBank/DDBJ databases">
        <authorList>
            <person name="Sun Q."/>
            <person name="Ohkuma M."/>
        </authorList>
    </citation>
    <scope>NUCLEOTIDE SEQUENCE</scope>
    <source>
        <strain evidence="2">JCM 4369</strain>
    </source>
</reference>
<keyword evidence="1" id="KW-0812">Transmembrane</keyword>
<protein>
    <submittedName>
        <fullName evidence="2">Uncharacterized protein</fullName>
    </submittedName>
</protein>
<reference evidence="2" key="1">
    <citation type="journal article" date="2014" name="Int. J. Syst. Evol. Microbiol.">
        <title>Complete genome sequence of Corynebacterium casei LMG S-19264T (=DSM 44701T), isolated from a smear-ripened cheese.</title>
        <authorList>
            <consortium name="US DOE Joint Genome Institute (JGI-PGF)"/>
            <person name="Walter F."/>
            <person name="Albersmeier A."/>
            <person name="Kalinowski J."/>
            <person name="Ruckert C."/>
        </authorList>
    </citation>
    <scope>NUCLEOTIDE SEQUENCE</scope>
    <source>
        <strain evidence="2">JCM 4369</strain>
    </source>
</reference>
<dbReference type="Proteomes" id="UP000618795">
    <property type="component" value="Unassembled WGS sequence"/>
</dbReference>
<evidence type="ECO:0000256" key="1">
    <source>
        <dbReference type="SAM" id="Phobius"/>
    </source>
</evidence>
<name>A0A918IMT6_9ACTN</name>
<keyword evidence="3" id="KW-1185">Reference proteome</keyword>
<accession>A0A918IMT6</accession>
<dbReference type="AlphaFoldDB" id="A0A918IMT6"/>
<sequence>MAGEAVFGFVGVVLGSVTTSALTIYKERLTGSREAAARDRQFERDQQAARDAFQRESVLALQAAVADLIKAAYGEMDRLLVELQETGNWTARVWETPTAVGWSEAVLSLETARARVFDDGIRALATELRTLAGESVWAKDVEACKRASRQLEPLQIQFHEAVARVLPTLY</sequence>
<comment type="caution">
    <text evidence="2">The sequence shown here is derived from an EMBL/GenBank/DDBJ whole genome shotgun (WGS) entry which is preliminary data.</text>
</comment>
<organism evidence="2 3">
    <name type="scientific">Streptomyces filipinensis</name>
    <dbReference type="NCBI Taxonomy" id="66887"/>
    <lineage>
        <taxon>Bacteria</taxon>
        <taxon>Bacillati</taxon>
        <taxon>Actinomycetota</taxon>
        <taxon>Actinomycetes</taxon>
        <taxon>Kitasatosporales</taxon>
        <taxon>Streptomycetaceae</taxon>
        <taxon>Streptomyces</taxon>
    </lineage>
</organism>
<gene>
    <name evidence="2" type="ORF">GCM10010260_82640</name>
</gene>